<comment type="subcellular location">
    <subcellularLocation>
        <location evidence="1">Periplasm</location>
    </subcellularLocation>
</comment>
<evidence type="ECO:0000313" key="7">
    <source>
        <dbReference type="EMBL" id="AIT60630.1"/>
    </source>
</evidence>
<protein>
    <recommendedName>
        <fullName evidence="9">Peptidase M75</fullName>
    </recommendedName>
</protein>
<dbReference type="EMBL" id="CP006764">
    <property type="protein sequence ID" value="AIT60630.1"/>
    <property type="molecule type" value="Genomic_DNA"/>
</dbReference>
<feature type="chain" id="PRO_5001930946" description="Peptidase M75" evidence="4">
    <location>
        <begin position="24"/>
        <end position="381"/>
    </location>
</feature>
<feature type="signal peptide" evidence="4">
    <location>
        <begin position="1"/>
        <end position="23"/>
    </location>
</feature>
<dbReference type="Gene3D" id="1.20.1420.20">
    <property type="entry name" value="M75 peptidase, HXXE motif"/>
    <property type="match status" value="1"/>
</dbReference>
<evidence type="ECO:0000256" key="2">
    <source>
        <dbReference type="ARBA" id="ARBA00005989"/>
    </source>
</evidence>
<dbReference type="OrthoDB" id="7348379at2"/>
<dbReference type="CDD" id="cd14656">
    <property type="entry name" value="Imelysin-like_EfeO"/>
    <property type="match status" value="1"/>
</dbReference>
<dbReference type="PANTHER" id="PTHR39192:SF1">
    <property type="entry name" value="IRON UPTAKE SYSTEM COMPONENT EFEO"/>
    <property type="match status" value="1"/>
</dbReference>
<keyword evidence="8" id="KW-1185">Reference proteome</keyword>
<dbReference type="NCBIfam" id="NF041757">
    <property type="entry name" value="EfeO"/>
    <property type="match status" value="1"/>
</dbReference>
<dbReference type="Gene3D" id="2.60.40.420">
    <property type="entry name" value="Cupredoxins - blue copper proteins"/>
    <property type="match status" value="1"/>
</dbReference>
<name>A0A097IES7_9CORY</name>
<evidence type="ECO:0000259" key="5">
    <source>
        <dbReference type="Pfam" id="PF09375"/>
    </source>
</evidence>
<dbReference type="KEGG" id="cdo:CDOO_04720"/>
<dbReference type="InterPro" id="IPR028096">
    <property type="entry name" value="EfeO_Cupredoxin"/>
</dbReference>
<dbReference type="AlphaFoldDB" id="A0A097IES7"/>
<keyword evidence="3 4" id="KW-0732">Signal</keyword>
<sequence length="381" mass="41244">MYTRLPLTLGLVALTALPLTACADKVDESQATGFTVAAEDQTCEVSADTAETGTSTFEVTNNGEKTTEFYVFTEAGRVIGEVENIGPGATRKLVVQINDPGEYVLTCKPGMAGEGISQTLTVTGDALNVTEGDAVLTEAVDGYVAYVRSQTTSLDELTGEFVAAIDAGDLDEAKRLYPLMRTPYERIEPVAEAFPNDLDPRIDLREADLEPGQEWTGFHAIEKQLWEDGAITDETKTLAAQLNDDVAELVDGVNAQDFRDELTPVQIASGAQGLLDEISTSKITGEEDIFSHTDLYDFQANLEGSRAAVASLEKAITDRDPELLGEINQRFDDVQALLDTHREGDGFVSYDTVDEAQRRELSEALDTLTASVVTVQEVITQ</sequence>
<accession>A0A097IES7</accession>
<dbReference type="STRING" id="558173.CDOO_04720"/>
<feature type="domain" description="EfeO-type cupredoxin-like" evidence="6">
    <location>
        <begin position="13"/>
        <end position="112"/>
    </location>
</feature>
<evidence type="ECO:0000256" key="4">
    <source>
        <dbReference type="SAM" id="SignalP"/>
    </source>
</evidence>
<feature type="domain" description="Imelysin-like" evidence="5">
    <location>
        <begin position="139"/>
        <end position="371"/>
    </location>
</feature>
<evidence type="ECO:0008006" key="9">
    <source>
        <dbReference type="Google" id="ProtNLM"/>
    </source>
</evidence>
<evidence type="ECO:0000256" key="1">
    <source>
        <dbReference type="ARBA" id="ARBA00004418"/>
    </source>
</evidence>
<organism evidence="7 8">
    <name type="scientific">Corynebacterium doosanense CAU 212 = DSM 45436</name>
    <dbReference type="NCBI Taxonomy" id="558173"/>
    <lineage>
        <taxon>Bacteria</taxon>
        <taxon>Bacillati</taxon>
        <taxon>Actinomycetota</taxon>
        <taxon>Actinomycetes</taxon>
        <taxon>Mycobacteriales</taxon>
        <taxon>Corynebacteriaceae</taxon>
        <taxon>Corynebacterium</taxon>
    </lineage>
</organism>
<evidence type="ECO:0000256" key="3">
    <source>
        <dbReference type="ARBA" id="ARBA00022729"/>
    </source>
</evidence>
<dbReference type="PANTHER" id="PTHR39192">
    <property type="entry name" value="IRON UPTAKE SYSTEM COMPONENT EFEO"/>
    <property type="match status" value="1"/>
</dbReference>
<gene>
    <name evidence="7" type="ORF">CDOO_04720</name>
</gene>
<dbReference type="InterPro" id="IPR053377">
    <property type="entry name" value="Iron_uptake_EfeM/EfeO"/>
</dbReference>
<dbReference type="Pfam" id="PF13473">
    <property type="entry name" value="Cupredoxin_1"/>
    <property type="match status" value="1"/>
</dbReference>
<comment type="similarity">
    <text evidence="2">Belongs to the EfeM/EfeO family.</text>
</comment>
<dbReference type="GO" id="GO:0042597">
    <property type="term" value="C:periplasmic space"/>
    <property type="evidence" value="ECO:0007669"/>
    <property type="project" value="UniProtKB-SubCell"/>
</dbReference>
<dbReference type="InterPro" id="IPR050894">
    <property type="entry name" value="EfeM/EfeO_iron_uptake"/>
</dbReference>
<dbReference type="InterPro" id="IPR034981">
    <property type="entry name" value="Imelysin-like_EfeO/Algp7"/>
</dbReference>
<dbReference type="Pfam" id="PF09375">
    <property type="entry name" value="Peptidase_M75"/>
    <property type="match status" value="1"/>
</dbReference>
<dbReference type="HOGENOM" id="CLU_050342_2_1_11"/>
<proteinExistence type="inferred from homology"/>
<dbReference type="RefSeq" id="WP_018021849.1">
    <property type="nucleotide sequence ID" value="NZ_AQUX01000004.1"/>
</dbReference>
<dbReference type="InterPro" id="IPR008972">
    <property type="entry name" value="Cupredoxin"/>
</dbReference>
<dbReference type="eggNOG" id="COG2822">
    <property type="taxonomic scope" value="Bacteria"/>
</dbReference>
<dbReference type="InterPro" id="IPR038352">
    <property type="entry name" value="Imelysin_sf"/>
</dbReference>
<dbReference type="InterPro" id="IPR018976">
    <property type="entry name" value="Imelysin-like"/>
</dbReference>
<reference evidence="7 8" key="1">
    <citation type="submission" date="2013-09" db="EMBL/GenBank/DDBJ databases">
        <title>Complete genome sequence of Corynebacterium doosanense CAU 212(T) (=DSM 45436(T)), isolated from activated sludge.</title>
        <authorList>
            <person name="Schaffert L."/>
            <person name="Albersmeier A."/>
            <person name="Kalinowski J."/>
            <person name="Ruckert C."/>
        </authorList>
    </citation>
    <scope>NUCLEOTIDE SEQUENCE [LARGE SCALE GENOMIC DNA]</scope>
    <source>
        <strain evidence="7 8">CAU 212</strain>
    </source>
</reference>
<dbReference type="eggNOG" id="COG4454">
    <property type="taxonomic scope" value="Bacteria"/>
</dbReference>
<dbReference type="Proteomes" id="UP000029914">
    <property type="component" value="Chromosome"/>
</dbReference>
<evidence type="ECO:0000259" key="6">
    <source>
        <dbReference type="Pfam" id="PF13473"/>
    </source>
</evidence>
<evidence type="ECO:0000313" key="8">
    <source>
        <dbReference type="Proteomes" id="UP000029914"/>
    </source>
</evidence>